<feature type="compositionally biased region" description="Acidic residues" evidence="1">
    <location>
        <begin position="385"/>
        <end position="397"/>
    </location>
</feature>
<reference evidence="2 3" key="1">
    <citation type="submission" date="2009-11" db="EMBL/GenBank/DDBJ databases">
        <title>Annotation of Allomyces macrogynus ATCC 38327.</title>
        <authorList>
            <consortium name="The Broad Institute Genome Sequencing Platform"/>
            <person name="Russ C."/>
            <person name="Cuomo C."/>
            <person name="Burger G."/>
            <person name="Gray M.W."/>
            <person name="Holland P.W.H."/>
            <person name="King N."/>
            <person name="Lang F.B.F."/>
            <person name="Roger A.J."/>
            <person name="Ruiz-Trillo I."/>
            <person name="Young S.K."/>
            <person name="Zeng Q."/>
            <person name="Gargeya S."/>
            <person name="Fitzgerald M."/>
            <person name="Haas B."/>
            <person name="Abouelleil A."/>
            <person name="Alvarado L."/>
            <person name="Arachchi H.M."/>
            <person name="Berlin A."/>
            <person name="Chapman S.B."/>
            <person name="Gearin G."/>
            <person name="Goldberg J."/>
            <person name="Griggs A."/>
            <person name="Gujja S."/>
            <person name="Hansen M."/>
            <person name="Heiman D."/>
            <person name="Howarth C."/>
            <person name="Larimer J."/>
            <person name="Lui A."/>
            <person name="MacDonald P.J.P."/>
            <person name="McCowen C."/>
            <person name="Montmayeur A."/>
            <person name="Murphy C."/>
            <person name="Neiman D."/>
            <person name="Pearson M."/>
            <person name="Priest M."/>
            <person name="Roberts A."/>
            <person name="Saif S."/>
            <person name="Shea T."/>
            <person name="Sisk P."/>
            <person name="Stolte C."/>
            <person name="Sykes S."/>
            <person name="Wortman J."/>
            <person name="Nusbaum C."/>
            <person name="Birren B."/>
        </authorList>
    </citation>
    <scope>NUCLEOTIDE SEQUENCE [LARGE SCALE GENOMIC DNA]</scope>
    <source>
        <strain evidence="2 3">ATCC 38327</strain>
    </source>
</reference>
<dbReference type="PANTHER" id="PTHR15197">
    <property type="entry name" value="COILIN P80"/>
    <property type="match status" value="1"/>
</dbReference>
<dbReference type="PANTHER" id="PTHR15197:SF0">
    <property type="entry name" value="COILIN"/>
    <property type="match status" value="1"/>
</dbReference>
<name>A0A0L0S3Q4_ALLM3</name>
<feature type="region of interest" description="Disordered" evidence="1">
    <location>
        <begin position="169"/>
        <end position="397"/>
    </location>
</feature>
<reference evidence="3" key="2">
    <citation type="submission" date="2009-11" db="EMBL/GenBank/DDBJ databases">
        <title>The Genome Sequence of Allomyces macrogynus strain ATCC 38327.</title>
        <authorList>
            <consortium name="The Broad Institute Genome Sequencing Platform"/>
            <person name="Russ C."/>
            <person name="Cuomo C."/>
            <person name="Shea T."/>
            <person name="Young S.K."/>
            <person name="Zeng Q."/>
            <person name="Koehrsen M."/>
            <person name="Haas B."/>
            <person name="Borodovsky M."/>
            <person name="Guigo R."/>
            <person name="Alvarado L."/>
            <person name="Berlin A."/>
            <person name="Borenstein D."/>
            <person name="Chen Z."/>
            <person name="Engels R."/>
            <person name="Freedman E."/>
            <person name="Gellesch M."/>
            <person name="Goldberg J."/>
            <person name="Griggs A."/>
            <person name="Gujja S."/>
            <person name="Heiman D."/>
            <person name="Hepburn T."/>
            <person name="Howarth C."/>
            <person name="Jen D."/>
            <person name="Larson L."/>
            <person name="Lewis B."/>
            <person name="Mehta T."/>
            <person name="Park D."/>
            <person name="Pearson M."/>
            <person name="Roberts A."/>
            <person name="Saif S."/>
            <person name="Shenoy N."/>
            <person name="Sisk P."/>
            <person name="Stolte C."/>
            <person name="Sykes S."/>
            <person name="Walk T."/>
            <person name="White J."/>
            <person name="Yandava C."/>
            <person name="Burger G."/>
            <person name="Gray M.W."/>
            <person name="Holland P.W.H."/>
            <person name="King N."/>
            <person name="Lang F.B.F."/>
            <person name="Roger A.J."/>
            <person name="Ruiz-Trillo I."/>
            <person name="Lander E."/>
            <person name="Nusbaum C."/>
        </authorList>
    </citation>
    <scope>NUCLEOTIDE SEQUENCE [LARGE SCALE GENOMIC DNA]</scope>
    <source>
        <strain evidence="3">ATCC 38327</strain>
    </source>
</reference>
<sequence>MRLLVSVHPPDAPVGAAATAPLRFVFAVPAHAVHIGDLAHAILDRAGFDQEAAVAALSLDGFNLVPEDAVATVLTNNDKVDVHVTHIIPPPPSARKKRARAPSPDAFDVPDTVSATRSRKRARTSVAPAALSARTARARTVANPLIDSDALDAITHHLVSLIARQNVGAAAAADDDEEEDEDDQEDAAQYEDGSDDDDDDDDDDDYEDAAKEEDDEGENSDEAPDELPARAQAKAIAASRGAPIVQEEEDEDEDEEDDEDYEEGAAEVDSDEDEVEDEDDHVDPPATDSDDEAIVSAYDQLLKDLQPTPAAAANGQKDKPTKANDDEDDGEDDSDFEMASDADDSSSSSSDSEDSAVSDSDSSSSSDDEEEIARPPVPALTFEPMDSDSDSDYDSDAAFDASMSSLAVTAVDCTKFPATKCAPTDARQALAAAAKKNKTRRGARGGAGRSRKDTDSAAAAAAINFAKCAKLTPMMARKVPAGTQLAFKQMHLSEDCTPEISEYRMAKVLDQQGVEFTVQWATSITESAAKTKSRGQPLADDGQWVLNYDDENGGDARPRGLAKFVFEDGHADGTGEKATVTFAEMVEPVIVSWGSRPATPARGGVSTATPASASKVATPQAAAPLRSSR</sequence>
<feature type="compositionally biased region" description="Low complexity" evidence="1">
    <location>
        <begin position="229"/>
        <end position="242"/>
    </location>
</feature>
<accession>A0A0L0S3Q4</accession>
<dbReference type="Proteomes" id="UP000054350">
    <property type="component" value="Unassembled WGS sequence"/>
</dbReference>
<dbReference type="OMA" id="WATSITE"/>
<dbReference type="OrthoDB" id="5595053at2759"/>
<gene>
    <name evidence="2" type="ORF">AMAG_02764</name>
</gene>
<dbReference type="VEuPathDB" id="FungiDB:AMAG_02764"/>
<feature type="compositionally biased region" description="Polar residues" evidence="1">
    <location>
        <begin position="606"/>
        <end position="617"/>
    </location>
</feature>
<dbReference type="GO" id="GO:0000387">
    <property type="term" value="P:spliceosomal snRNP assembly"/>
    <property type="evidence" value="ECO:0007669"/>
    <property type="project" value="TreeGrafter"/>
</dbReference>
<feature type="compositionally biased region" description="Low complexity" evidence="1">
    <location>
        <begin position="124"/>
        <end position="137"/>
    </location>
</feature>
<dbReference type="AlphaFoldDB" id="A0A0L0S3Q4"/>
<proteinExistence type="predicted"/>
<evidence type="ECO:0000313" key="3">
    <source>
        <dbReference type="Proteomes" id="UP000054350"/>
    </source>
</evidence>
<dbReference type="GO" id="GO:0030620">
    <property type="term" value="F:U2 snRNA binding"/>
    <property type="evidence" value="ECO:0007669"/>
    <property type="project" value="TreeGrafter"/>
</dbReference>
<keyword evidence="3" id="KW-1185">Reference proteome</keyword>
<evidence type="ECO:0008006" key="4">
    <source>
        <dbReference type="Google" id="ProtNLM"/>
    </source>
</evidence>
<feature type="compositionally biased region" description="Acidic residues" evidence="1">
    <location>
        <begin position="246"/>
        <end position="281"/>
    </location>
</feature>
<feature type="region of interest" description="Disordered" evidence="1">
    <location>
        <begin position="432"/>
        <end position="455"/>
    </location>
</feature>
<feature type="region of interest" description="Disordered" evidence="1">
    <location>
        <begin position="594"/>
        <end position="629"/>
    </location>
</feature>
<protein>
    <recommendedName>
        <fullName evidence="4">Coilin</fullName>
    </recommendedName>
</protein>
<feature type="compositionally biased region" description="Acidic residues" evidence="1">
    <location>
        <begin position="325"/>
        <end position="344"/>
    </location>
</feature>
<feature type="region of interest" description="Disordered" evidence="1">
    <location>
        <begin position="89"/>
        <end position="137"/>
    </location>
</feature>
<organism evidence="2 3">
    <name type="scientific">Allomyces macrogynus (strain ATCC 38327)</name>
    <name type="common">Allomyces javanicus var. macrogynus</name>
    <dbReference type="NCBI Taxonomy" id="578462"/>
    <lineage>
        <taxon>Eukaryota</taxon>
        <taxon>Fungi</taxon>
        <taxon>Fungi incertae sedis</taxon>
        <taxon>Blastocladiomycota</taxon>
        <taxon>Blastocladiomycetes</taxon>
        <taxon>Blastocladiales</taxon>
        <taxon>Blastocladiaceae</taxon>
        <taxon>Allomyces</taxon>
    </lineage>
</organism>
<feature type="compositionally biased region" description="Acidic residues" evidence="1">
    <location>
        <begin position="173"/>
        <end position="225"/>
    </location>
</feature>
<dbReference type="InterPro" id="IPR024822">
    <property type="entry name" value="Coilin"/>
</dbReference>
<dbReference type="GO" id="GO:0015030">
    <property type="term" value="C:Cajal body"/>
    <property type="evidence" value="ECO:0007669"/>
    <property type="project" value="TreeGrafter"/>
</dbReference>
<evidence type="ECO:0000313" key="2">
    <source>
        <dbReference type="EMBL" id="KNE57004.1"/>
    </source>
</evidence>
<dbReference type="GO" id="GO:0030619">
    <property type="term" value="F:U1 snRNA binding"/>
    <property type="evidence" value="ECO:0007669"/>
    <property type="project" value="TreeGrafter"/>
</dbReference>
<evidence type="ECO:0000256" key="1">
    <source>
        <dbReference type="SAM" id="MobiDB-lite"/>
    </source>
</evidence>
<dbReference type="EMBL" id="GG745331">
    <property type="protein sequence ID" value="KNE57004.1"/>
    <property type="molecule type" value="Genomic_DNA"/>
</dbReference>